<name>A0A137P0J6_CONC2</name>
<evidence type="ECO:0000313" key="2">
    <source>
        <dbReference type="Proteomes" id="UP000070444"/>
    </source>
</evidence>
<gene>
    <name evidence="1" type="ORF">CONCODRAFT_18900</name>
</gene>
<organism evidence="1 2">
    <name type="scientific">Conidiobolus coronatus (strain ATCC 28846 / CBS 209.66 / NRRL 28638)</name>
    <name type="common">Delacroixia coronata</name>
    <dbReference type="NCBI Taxonomy" id="796925"/>
    <lineage>
        <taxon>Eukaryota</taxon>
        <taxon>Fungi</taxon>
        <taxon>Fungi incertae sedis</taxon>
        <taxon>Zoopagomycota</taxon>
        <taxon>Entomophthoromycotina</taxon>
        <taxon>Entomophthoromycetes</taxon>
        <taxon>Entomophthorales</taxon>
        <taxon>Ancylistaceae</taxon>
        <taxon>Conidiobolus</taxon>
    </lineage>
</organism>
<reference evidence="1 2" key="1">
    <citation type="journal article" date="2015" name="Genome Biol. Evol.">
        <title>Phylogenomic analyses indicate that early fungi evolved digesting cell walls of algal ancestors of land plants.</title>
        <authorList>
            <person name="Chang Y."/>
            <person name="Wang S."/>
            <person name="Sekimoto S."/>
            <person name="Aerts A.L."/>
            <person name="Choi C."/>
            <person name="Clum A."/>
            <person name="LaButti K.M."/>
            <person name="Lindquist E.A."/>
            <person name="Yee Ngan C."/>
            <person name="Ohm R.A."/>
            <person name="Salamov A.A."/>
            <person name="Grigoriev I.V."/>
            <person name="Spatafora J.W."/>
            <person name="Berbee M.L."/>
        </authorList>
    </citation>
    <scope>NUCLEOTIDE SEQUENCE [LARGE SCALE GENOMIC DNA]</scope>
    <source>
        <strain evidence="1 2">NRRL 28638</strain>
    </source>
</reference>
<proteinExistence type="predicted"/>
<dbReference type="Proteomes" id="UP000070444">
    <property type="component" value="Unassembled WGS sequence"/>
</dbReference>
<keyword evidence="2" id="KW-1185">Reference proteome</keyword>
<evidence type="ECO:0000313" key="1">
    <source>
        <dbReference type="EMBL" id="KXN68566.1"/>
    </source>
</evidence>
<dbReference type="EMBL" id="KQ964570">
    <property type="protein sequence ID" value="KXN68566.1"/>
    <property type="molecule type" value="Genomic_DNA"/>
</dbReference>
<dbReference type="AlphaFoldDB" id="A0A137P0J6"/>
<protein>
    <submittedName>
        <fullName evidence="1">Uncharacterized protein</fullName>
    </submittedName>
</protein>
<sequence>MEDVKGLNEQLDNGELSIVSYQYFKDELKFQLYAHKLDLSIWVDGSKLKNQKLLIAEYNNIMNNFKKKNKELGWQRPTSLSATLIKLQGVQLCNIKERTMLFRNVSKQNYQIKLFKNNCIIPSNPSNDKFDYFPVAQVVLKNASGTGRVNYLLEDITGNSFWLPMVSTSYIIPIISEKETELSKDDLIVYGFETPPALKQSDVLN</sequence>
<accession>A0A137P0J6</accession>